<evidence type="ECO:0000313" key="2">
    <source>
        <dbReference type="EMBL" id="NYE70440.1"/>
    </source>
</evidence>
<name>A0A7Y9LBB4_9ACTN</name>
<reference evidence="2 3" key="1">
    <citation type="submission" date="2020-07" db="EMBL/GenBank/DDBJ databases">
        <title>Sequencing the genomes of 1000 actinobacteria strains.</title>
        <authorList>
            <person name="Klenk H.-P."/>
        </authorList>
    </citation>
    <scope>NUCLEOTIDE SEQUENCE [LARGE SCALE GENOMIC DNA]</scope>
    <source>
        <strain evidence="2 3">DSM 22083</strain>
    </source>
</reference>
<evidence type="ECO:0000259" key="1">
    <source>
        <dbReference type="PROSITE" id="PS51186"/>
    </source>
</evidence>
<dbReference type="InterPro" id="IPR000182">
    <property type="entry name" value="GNAT_dom"/>
</dbReference>
<dbReference type="PROSITE" id="PS51186">
    <property type="entry name" value="GNAT"/>
    <property type="match status" value="1"/>
</dbReference>
<comment type="caution">
    <text evidence="2">The sequence shown here is derived from an EMBL/GenBank/DDBJ whole genome shotgun (WGS) entry which is preliminary data.</text>
</comment>
<dbReference type="SUPFAM" id="SSF55729">
    <property type="entry name" value="Acyl-CoA N-acyltransferases (Nat)"/>
    <property type="match status" value="1"/>
</dbReference>
<dbReference type="InterPro" id="IPR051531">
    <property type="entry name" value="N-acetyltransferase"/>
</dbReference>
<organism evidence="2 3">
    <name type="scientific">Microlunatus parietis</name>
    <dbReference type="NCBI Taxonomy" id="682979"/>
    <lineage>
        <taxon>Bacteria</taxon>
        <taxon>Bacillati</taxon>
        <taxon>Actinomycetota</taxon>
        <taxon>Actinomycetes</taxon>
        <taxon>Propionibacteriales</taxon>
        <taxon>Propionibacteriaceae</taxon>
        <taxon>Microlunatus</taxon>
    </lineage>
</organism>
<proteinExistence type="predicted"/>
<protein>
    <submittedName>
        <fullName evidence="2">RimJ/RimL family protein N-acetyltransferase</fullName>
    </submittedName>
</protein>
<sequence length="186" mass="21283">MQAILVTERLAFTPITRGDIDRLTDLDSDPEVMRFIDRHPTPRKAMAAQVEAIIAEYARTPGFGQWIARSREAEEFLGWFALRRTAEPGHATLGYRLRRVAWGLGLASEGGRALVDYGFREHDLDRITADTMAVNERSRRVMTAVGMSYLRTYHEEFVDPLPGTEQGEVEYEITRTAWLLRRTPSR</sequence>
<dbReference type="PANTHER" id="PTHR43792:SF16">
    <property type="entry name" value="N-ACETYLTRANSFERASE DOMAIN-CONTAINING PROTEIN"/>
    <property type="match status" value="1"/>
</dbReference>
<gene>
    <name evidence="2" type="ORF">BKA15_001769</name>
</gene>
<dbReference type="GO" id="GO:0016747">
    <property type="term" value="F:acyltransferase activity, transferring groups other than amino-acyl groups"/>
    <property type="evidence" value="ECO:0007669"/>
    <property type="project" value="InterPro"/>
</dbReference>
<dbReference type="RefSeq" id="WP_312878875.1">
    <property type="nucleotide sequence ID" value="NZ_JACCBU010000001.1"/>
</dbReference>
<dbReference type="EMBL" id="JACCBU010000001">
    <property type="protein sequence ID" value="NYE70440.1"/>
    <property type="molecule type" value="Genomic_DNA"/>
</dbReference>
<evidence type="ECO:0000313" key="3">
    <source>
        <dbReference type="Proteomes" id="UP000569914"/>
    </source>
</evidence>
<dbReference type="InterPro" id="IPR016181">
    <property type="entry name" value="Acyl_CoA_acyltransferase"/>
</dbReference>
<keyword evidence="2" id="KW-0808">Transferase</keyword>
<dbReference type="AlphaFoldDB" id="A0A7Y9LBB4"/>
<dbReference type="Pfam" id="PF13302">
    <property type="entry name" value="Acetyltransf_3"/>
    <property type="match status" value="1"/>
</dbReference>
<dbReference type="Gene3D" id="3.40.630.30">
    <property type="match status" value="1"/>
</dbReference>
<keyword evidence="3" id="KW-1185">Reference proteome</keyword>
<dbReference type="Proteomes" id="UP000569914">
    <property type="component" value="Unassembled WGS sequence"/>
</dbReference>
<dbReference type="PANTHER" id="PTHR43792">
    <property type="entry name" value="GNAT FAMILY, PUTATIVE (AFU_ORTHOLOGUE AFUA_3G00765)-RELATED-RELATED"/>
    <property type="match status" value="1"/>
</dbReference>
<accession>A0A7Y9LBB4</accession>
<feature type="domain" description="N-acetyltransferase" evidence="1">
    <location>
        <begin position="10"/>
        <end position="176"/>
    </location>
</feature>